<keyword evidence="6" id="KW-1185">Reference proteome</keyword>
<dbReference type="SUPFAM" id="SSF51735">
    <property type="entry name" value="NAD(P)-binding Rossmann-fold domains"/>
    <property type="match status" value="1"/>
</dbReference>
<dbReference type="Pfam" id="PF22725">
    <property type="entry name" value="GFO_IDH_MocA_C3"/>
    <property type="match status" value="1"/>
</dbReference>
<reference evidence="5 6" key="1">
    <citation type="journal article" date="2017" name="Gigascience">
        <title>Genome sequence of the small brown planthopper, Laodelphax striatellus.</title>
        <authorList>
            <person name="Zhu J."/>
            <person name="Jiang F."/>
            <person name="Wang X."/>
            <person name="Yang P."/>
            <person name="Bao Y."/>
            <person name="Zhao W."/>
            <person name="Wang W."/>
            <person name="Lu H."/>
            <person name="Wang Q."/>
            <person name="Cui N."/>
            <person name="Li J."/>
            <person name="Chen X."/>
            <person name="Luo L."/>
            <person name="Yu J."/>
            <person name="Kang L."/>
            <person name="Cui F."/>
        </authorList>
    </citation>
    <scope>NUCLEOTIDE SEQUENCE [LARGE SCALE GENOMIC DNA]</scope>
    <source>
        <strain evidence="5">Lst14</strain>
    </source>
</reference>
<gene>
    <name evidence="5" type="ORF">LSTR_LSTR006439</name>
</gene>
<dbReference type="PANTHER" id="PTHR43818">
    <property type="entry name" value="BCDNA.GH03377"/>
    <property type="match status" value="1"/>
</dbReference>
<dbReference type="FunCoup" id="A0A482WYB5">
    <property type="interactions" value="608"/>
</dbReference>
<dbReference type="EMBL" id="QKKF02022824">
    <property type="protein sequence ID" value="RZF38040.1"/>
    <property type="molecule type" value="Genomic_DNA"/>
</dbReference>
<dbReference type="GO" id="GO:0000166">
    <property type="term" value="F:nucleotide binding"/>
    <property type="evidence" value="ECO:0007669"/>
    <property type="project" value="InterPro"/>
</dbReference>
<organism evidence="5 6">
    <name type="scientific">Laodelphax striatellus</name>
    <name type="common">Small brown planthopper</name>
    <name type="synonym">Delphax striatella</name>
    <dbReference type="NCBI Taxonomy" id="195883"/>
    <lineage>
        <taxon>Eukaryota</taxon>
        <taxon>Metazoa</taxon>
        <taxon>Ecdysozoa</taxon>
        <taxon>Arthropoda</taxon>
        <taxon>Hexapoda</taxon>
        <taxon>Insecta</taxon>
        <taxon>Pterygota</taxon>
        <taxon>Neoptera</taxon>
        <taxon>Paraneoptera</taxon>
        <taxon>Hemiptera</taxon>
        <taxon>Auchenorrhyncha</taxon>
        <taxon>Fulgoroidea</taxon>
        <taxon>Delphacidae</taxon>
        <taxon>Criomorphinae</taxon>
        <taxon>Laodelphax</taxon>
    </lineage>
</organism>
<dbReference type="GO" id="GO:0016491">
    <property type="term" value="F:oxidoreductase activity"/>
    <property type="evidence" value="ECO:0007669"/>
    <property type="project" value="UniProtKB-KW"/>
</dbReference>
<accession>A0A482WYB5</accession>
<dbReference type="InParanoid" id="A0A482WYB5"/>
<dbReference type="AlphaFoldDB" id="A0A482WYB5"/>
<evidence type="ECO:0000259" key="3">
    <source>
        <dbReference type="Pfam" id="PF01408"/>
    </source>
</evidence>
<feature type="domain" description="Gfo/Idh/MocA-like oxidoreductase N-terminal" evidence="3">
    <location>
        <begin position="5"/>
        <end position="109"/>
    </location>
</feature>
<name>A0A482WYB5_LAOST</name>
<dbReference type="Pfam" id="PF01408">
    <property type="entry name" value="GFO_IDH_MocA"/>
    <property type="match status" value="1"/>
</dbReference>
<dbReference type="InterPro" id="IPR050463">
    <property type="entry name" value="Gfo/Idh/MocA_oxidrdct_glycsds"/>
</dbReference>
<dbReference type="InterPro" id="IPR036291">
    <property type="entry name" value="NAD(P)-bd_dom_sf"/>
</dbReference>
<evidence type="ECO:0000256" key="2">
    <source>
        <dbReference type="ARBA" id="ARBA00023002"/>
    </source>
</evidence>
<dbReference type="InterPro" id="IPR000683">
    <property type="entry name" value="Gfo/Idh/MocA-like_OxRdtase_N"/>
</dbReference>
<dbReference type="InterPro" id="IPR055170">
    <property type="entry name" value="GFO_IDH_MocA-like_dom"/>
</dbReference>
<comment type="similarity">
    <text evidence="1">Belongs to the Gfo/Idh/MocA family.</text>
</comment>
<protein>
    <recommendedName>
        <fullName evidence="7">Gfo/Idh/MocA-like oxidoreductase N-terminal domain-containing protein</fullName>
    </recommendedName>
</protein>
<evidence type="ECO:0000259" key="4">
    <source>
        <dbReference type="Pfam" id="PF22725"/>
    </source>
</evidence>
<dbReference type="Proteomes" id="UP000291343">
    <property type="component" value="Unassembled WGS sequence"/>
</dbReference>
<sequence length="396" mass="43808">MLPGIGVFGTSKVVKVVVPFLREKGFKVEAIWGLALYEAEEVAKELDIPFWTNKIDDVLLRKDVDLIFIICSPNLHAQISVKALGIGKHVLCDRPAGLCQSETLKMVRASQYYPSLISIVNHSLRFLPAFTQMRKAILDGFLGNNEDITICDVRVQMGILLNDRYDWLCDDTMGGGVLTLVGSHVIDLVSHLLSQKAVRVHGVVRNFTKTTKEINGIRHISSPDFCSFQMEMSGGALVTVTLNNHLPGIFNQEVIVCGKGGHLVVKGGDLYSYKAGSAKEEVMYLDVEDMQKYGNIYRSINPIAANVIPKPYMKGLFKMMGALREAFLPVEDKRGWVKEPVASAATFEDGLYVQAVIDALRKSSVNREWVKISIITEEPDPNPLLSAAVRRSGISL</sequence>
<evidence type="ECO:0008006" key="7">
    <source>
        <dbReference type="Google" id="ProtNLM"/>
    </source>
</evidence>
<evidence type="ECO:0000313" key="6">
    <source>
        <dbReference type="Proteomes" id="UP000291343"/>
    </source>
</evidence>
<evidence type="ECO:0000256" key="1">
    <source>
        <dbReference type="ARBA" id="ARBA00010928"/>
    </source>
</evidence>
<dbReference type="Gene3D" id="3.30.360.10">
    <property type="entry name" value="Dihydrodipicolinate Reductase, domain 2"/>
    <property type="match status" value="1"/>
</dbReference>
<dbReference type="Gene3D" id="3.40.50.720">
    <property type="entry name" value="NAD(P)-binding Rossmann-like Domain"/>
    <property type="match status" value="1"/>
</dbReference>
<feature type="domain" description="GFO/IDH/MocA-like oxidoreductase" evidence="4">
    <location>
        <begin position="130"/>
        <end position="263"/>
    </location>
</feature>
<keyword evidence="2" id="KW-0560">Oxidoreductase</keyword>
<dbReference type="STRING" id="195883.A0A482WYB5"/>
<dbReference type="SMR" id="A0A482WYB5"/>
<evidence type="ECO:0000313" key="5">
    <source>
        <dbReference type="EMBL" id="RZF38040.1"/>
    </source>
</evidence>
<dbReference type="SUPFAM" id="SSF55347">
    <property type="entry name" value="Glyceraldehyde-3-phosphate dehydrogenase-like, C-terminal domain"/>
    <property type="match status" value="1"/>
</dbReference>
<dbReference type="PANTHER" id="PTHR43818:SF11">
    <property type="entry name" value="BCDNA.GH03377"/>
    <property type="match status" value="1"/>
</dbReference>
<proteinExistence type="inferred from homology"/>
<dbReference type="OrthoDB" id="446809at2759"/>
<comment type="caution">
    <text evidence="5">The sequence shown here is derived from an EMBL/GenBank/DDBJ whole genome shotgun (WGS) entry which is preliminary data.</text>
</comment>